<protein>
    <recommendedName>
        <fullName evidence="1">Heterokaryon incompatibility domain-containing protein</fullName>
    </recommendedName>
</protein>
<feature type="domain" description="Heterokaryon incompatibility" evidence="1">
    <location>
        <begin position="31"/>
        <end position="119"/>
    </location>
</feature>
<evidence type="ECO:0000313" key="2">
    <source>
        <dbReference type="EMBL" id="KAF1828782.1"/>
    </source>
</evidence>
<reference evidence="2" key="1">
    <citation type="submission" date="2020-01" db="EMBL/GenBank/DDBJ databases">
        <authorList>
            <consortium name="DOE Joint Genome Institute"/>
            <person name="Haridas S."/>
            <person name="Albert R."/>
            <person name="Binder M."/>
            <person name="Bloem J."/>
            <person name="Labutti K."/>
            <person name="Salamov A."/>
            <person name="Andreopoulos B."/>
            <person name="Baker S.E."/>
            <person name="Barry K."/>
            <person name="Bills G."/>
            <person name="Bluhm B.H."/>
            <person name="Cannon C."/>
            <person name="Castanera R."/>
            <person name="Culley D.E."/>
            <person name="Daum C."/>
            <person name="Ezra D."/>
            <person name="Gonzalez J.B."/>
            <person name="Henrissat B."/>
            <person name="Kuo A."/>
            <person name="Liang C."/>
            <person name="Lipzen A."/>
            <person name="Lutzoni F."/>
            <person name="Magnuson J."/>
            <person name="Mondo S."/>
            <person name="Nolan M."/>
            <person name="Ohm R."/>
            <person name="Pangilinan J."/>
            <person name="Park H.-J."/>
            <person name="Ramirez L."/>
            <person name="Alfaro M."/>
            <person name="Sun H."/>
            <person name="Tritt A."/>
            <person name="Yoshinaga Y."/>
            <person name="Zwiers L.-H."/>
            <person name="Turgeon B.G."/>
            <person name="Goodwin S.B."/>
            <person name="Spatafora J.W."/>
            <person name="Crous P.W."/>
            <person name="Grigoriev I.V."/>
        </authorList>
    </citation>
    <scope>NUCLEOTIDE SEQUENCE</scope>
    <source>
        <strain evidence="2">P77</strain>
    </source>
</reference>
<proteinExistence type="predicted"/>
<keyword evidence="3" id="KW-1185">Reference proteome</keyword>
<dbReference type="InterPro" id="IPR052895">
    <property type="entry name" value="HetReg/Transcr_Mod"/>
</dbReference>
<evidence type="ECO:0000313" key="3">
    <source>
        <dbReference type="Proteomes" id="UP000800040"/>
    </source>
</evidence>
<dbReference type="InterPro" id="IPR010730">
    <property type="entry name" value="HET"/>
</dbReference>
<feature type="non-terminal residue" evidence="2">
    <location>
        <position position="1"/>
    </location>
</feature>
<organism evidence="2 3">
    <name type="scientific">Decorospora gaudefroyi</name>
    <dbReference type="NCBI Taxonomy" id="184978"/>
    <lineage>
        <taxon>Eukaryota</taxon>
        <taxon>Fungi</taxon>
        <taxon>Dikarya</taxon>
        <taxon>Ascomycota</taxon>
        <taxon>Pezizomycotina</taxon>
        <taxon>Dothideomycetes</taxon>
        <taxon>Pleosporomycetidae</taxon>
        <taxon>Pleosporales</taxon>
        <taxon>Pleosporineae</taxon>
        <taxon>Pleosporaceae</taxon>
        <taxon>Decorospora</taxon>
    </lineage>
</organism>
<dbReference type="AlphaFoldDB" id="A0A6A5K3F6"/>
<accession>A0A6A5K3F6</accession>
<name>A0A6A5K3F6_9PLEO</name>
<dbReference type="PANTHER" id="PTHR24148:SF64">
    <property type="entry name" value="HETEROKARYON INCOMPATIBILITY DOMAIN-CONTAINING PROTEIN"/>
    <property type="match status" value="1"/>
</dbReference>
<dbReference type="EMBL" id="ML975498">
    <property type="protein sequence ID" value="KAF1828782.1"/>
    <property type="molecule type" value="Genomic_DNA"/>
</dbReference>
<sequence length="129" mass="14786">IRILYLCAGVGDEPLRGSLNHAELDATNHEYLALSYVWGVPKYERPLLLPEGRLYLTENLEQALKRIRRPTESLHVWADAVYINQDDVHERGHQVNLMGQIYKSARRVIIWLGPDPTGSAPAAFEYLKY</sequence>
<dbReference type="Proteomes" id="UP000800040">
    <property type="component" value="Unassembled WGS sequence"/>
</dbReference>
<evidence type="ECO:0000259" key="1">
    <source>
        <dbReference type="Pfam" id="PF06985"/>
    </source>
</evidence>
<gene>
    <name evidence="2" type="ORF">BDW02DRAFT_484978</name>
</gene>
<dbReference type="Pfam" id="PF06985">
    <property type="entry name" value="HET"/>
    <property type="match status" value="1"/>
</dbReference>
<dbReference type="OrthoDB" id="2157530at2759"/>
<dbReference type="PANTHER" id="PTHR24148">
    <property type="entry name" value="ANKYRIN REPEAT DOMAIN-CONTAINING PROTEIN 39 HOMOLOG-RELATED"/>
    <property type="match status" value="1"/>
</dbReference>
<feature type="non-terminal residue" evidence="2">
    <location>
        <position position="129"/>
    </location>
</feature>